<evidence type="ECO:0000313" key="6">
    <source>
        <dbReference type="EMBL" id="SMY02563.1"/>
    </source>
</evidence>
<evidence type="ECO:0000313" key="9">
    <source>
        <dbReference type="Proteomes" id="UP000234300"/>
    </source>
</evidence>
<proteinExistence type="predicted"/>
<reference evidence="7" key="2">
    <citation type="submission" date="2016-09" db="EMBL/GenBank/DDBJ databases">
        <title>Complete Genome Sequence of Brevibacterium linens SMQ-1335.</title>
        <authorList>
            <person name="de Melo A.G."/>
            <person name="Labrie S.J."/>
            <person name="Dumaresq J."/>
            <person name="Roberts R.J."/>
            <person name="Tremblay D.M."/>
            <person name="Moineau S."/>
        </authorList>
    </citation>
    <scope>NUCLEOTIDE SEQUENCE [LARGE SCALE GENOMIC DNA]</scope>
    <source>
        <strain evidence="7">SMQ-1335</strain>
    </source>
</reference>
<dbReference type="EMBL" id="FXZI01000011">
    <property type="protein sequence ID" value="SMY00643.1"/>
    <property type="molecule type" value="Genomic_DNA"/>
</dbReference>
<evidence type="ECO:0000256" key="2">
    <source>
        <dbReference type="SAM" id="SignalP"/>
    </source>
</evidence>
<evidence type="ECO:0008006" key="11">
    <source>
        <dbReference type="Google" id="ProtNLM"/>
    </source>
</evidence>
<dbReference type="Proteomes" id="UP000234300">
    <property type="component" value="Unassembled WGS sequence"/>
</dbReference>
<keyword evidence="10" id="KW-1185">Reference proteome</keyword>
<keyword evidence="2" id="KW-0732">Signal</keyword>
<dbReference type="Proteomes" id="UP000234289">
    <property type="component" value="Unassembled WGS sequence"/>
</dbReference>
<name>A0A2H1KRX6_BREAU</name>
<feature type="signal peptide" evidence="2">
    <location>
        <begin position="1"/>
        <end position="27"/>
    </location>
</feature>
<evidence type="ECO:0000313" key="8">
    <source>
        <dbReference type="Proteomes" id="UP000234289"/>
    </source>
</evidence>
<accession>A0A1D7W1P5</accession>
<evidence type="ECO:0000313" key="3">
    <source>
        <dbReference type="EMBL" id="AOP52864.1"/>
    </source>
</evidence>
<protein>
    <recommendedName>
        <fullName evidence="11">Secreted protein</fullName>
    </recommendedName>
</protein>
<reference evidence="3" key="1">
    <citation type="submission" date="2016-09" db="EMBL/GenBank/DDBJ databases">
        <title>Complete Genome Sequence of Brevibacterium aurantiacum SMQ-1335.</title>
        <authorList>
            <person name="de Melo A.G."/>
            <person name="Labrie S.J."/>
            <person name="Dumaresq J."/>
            <person name="Roberts R.J."/>
            <person name="Tremblay D.M."/>
            <person name="Moineau S."/>
        </authorList>
    </citation>
    <scope>NUCLEOTIDE SEQUENCE</scope>
    <source>
        <strain evidence="3">SMQ-1335</strain>
    </source>
</reference>
<dbReference type="AlphaFoldDB" id="A0A2H1KRX6"/>
<reference evidence="6 9" key="4">
    <citation type="submission" date="2017-03" db="EMBL/GenBank/DDBJ databases">
        <authorList>
            <person name="Afonso C.L."/>
            <person name="Miller P.J."/>
            <person name="Scott M.A."/>
            <person name="Spackman E."/>
            <person name="Goraichik I."/>
            <person name="Dimitrov K.M."/>
            <person name="Suarez D.L."/>
            <person name="Swayne D.E."/>
        </authorList>
    </citation>
    <scope>NUCLEOTIDE SEQUENCE [LARGE SCALE GENOMIC DNA]</scope>
    <source>
        <strain evidence="4">8</strain>
        <strain evidence="9">8(6)</strain>
        <strain evidence="6">ATCC 9175</strain>
        <strain evidence="5">CNRZ 920</strain>
    </source>
</reference>
<dbReference type="PATRIC" id="fig|1703.10.peg.1183"/>
<evidence type="ECO:0000313" key="7">
    <source>
        <dbReference type="Proteomes" id="UP000094793"/>
    </source>
</evidence>
<accession>A0A2H1KRX6</accession>
<dbReference type="Proteomes" id="UP000234525">
    <property type="component" value="Unassembled WGS sequence"/>
</dbReference>
<evidence type="ECO:0000313" key="4">
    <source>
        <dbReference type="EMBL" id="SMY00643.1"/>
    </source>
</evidence>
<dbReference type="KEGG" id="blin:BLSMQ_1152"/>
<reference evidence="8 10" key="3">
    <citation type="submission" date="2017-03" db="EMBL/GenBank/DDBJ databases">
        <authorList>
            <person name="Monnet C."/>
        </authorList>
    </citation>
    <scope>NUCLEOTIDE SEQUENCE [LARGE SCALE GENOMIC DNA]</scope>
    <source>
        <strain evidence="10">ATCC 9175</strain>
        <strain evidence="8">CNRZ 920</strain>
    </source>
</reference>
<feature type="region of interest" description="Disordered" evidence="1">
    <location>
        <begin position="28"/>
        <end position="48"/>
    </location>
</feature>
<dbReference type="EMBL" id="FXZB01000054">
    <property type="protein sequence ID" value="SMY02563.1"/>
    <property type="molecule type" value="Genomic_DNA"/>
</dbReference>
<evidence type="ECO:0000313" key="5">
    <source>
        <dbReference type="EMBL" id="SMY01805.1"/>
    </source>
</evidence>
<organism evidence="6 10">
    <name type="scientific">Brevibacterium aurantiacum</name>
    <dbReference type="NCBI Taxonomy" id="273384"/>
    <lineage>
        <taxon>Bacteria</taxon>
        <taxon>Bacillati</taxon>
        <taxon>Actinomycetota</taxon>
        <taxon>Actinomycetes</taxon>
        <taxon>Micrococcales</taxon>
        <taxon>Brevibacteriaceae</taxon>
        <taxon>Brevibacterium</taxon>
    </lineage>
</organism>
<dbReference type="GeneID" id="303220693"/>
<dbReference type="EMBL" id="FXZG01000033">
    <property type="protein sequence ID" value="SMY01805.1"/>
    <property type="molecule type" value="Genomic_DNA"/>
</dbReference>
<dbReference type="RefSeq" id="WP_125178024.1">
    <property type="nucleotide sequence ID" value="NZ_AAGP01000007.1"/>
</dbReference>
<gene>
    <name evidence="6" type="ORF">BAUR9175_03796</name>
    <name evidence="5" type="ORF">BAUR920_03454</name>
    <name evidence="4" type="ORF">BAURA86_02977</name>
    <name evidence="3" type="ORF">BLSMQ_1152</name>
</gene>
<evidence type="ECO:0000256" key="1">
    <source>
        <dbReference type="SAM" id="MobiDB-lite"/>
    </source>
</evidence>
<dbReference type="Proteomes" id="UP000094793">
    <property type="component" value="Chromosome"/>
</dbReference>
<feature type="chain" id="PRO_5015080265" description="Secreted protein" evidence="2">
    <location>
        <begin position="28"/>
        <end position="209"/>
    </location>
</feature>
<feature type="compositionally biased region" description="Acidic residues" evidence="1">
    <location>
        <begin position="29"/>
        <end position="38"/>
    </location>
</feature>
<evidence type="ECO:0000313" key="10">
    <source>
        <dbReference type="Proteomes" id="UP000234525"/>
    </source>
</evidence>
<sequence length="209" mass="23222">MRRFKPALACTTLTFLLLSFVATPATASEPDEVSEEEITSSQGPSPYVEADTEEEAMRKLDAIEKEHPQGISAQAAYKRYGPCTLHPAGFHTRKSAGYKYGGVKPVTVCTKKVTGIKMASQLRVKNGLMWVKAGIEIPQTANDKDLRTGGKYKKKYYTVKFTQTNMKYKCKGTKKHKWSASSIGRLRYQGRTLWARVTSPILSVPCGPH</sequence>
<dbReference type="EMBL" id="CP017150">
    <property type="protein sequence ID" value="AOP52864.1"/>
    <property type="molecule type" value="Genomic_DNA"/>
</dbReference>